<feature type="region of interest" description="Disordered" evidence="1">
    <location>
        <begin position="52"/>
        <end position="228"/>
    </location>
</feature>
<feature type="compositionally biased region" description="Low complexity" evidence="1">
    <location>
        <begin position="196"/>
        <end position="207"/>
    </location>
</feature>
<sequence length="228" mass="25386">MLFWRTGERVPVSTVSCLSSLKVLMGTEGSAELGVELQPVWVELEPTLMAAGGAEAPRHGGERPERGRREAGERRGPGGRLCASDRSRKPRSVGSVLRHGAKFAEDQRLQTAAPQLQSRPRRQKRRRKEKKEKEKEKEEEEKEEEMFTCSEDHRHCKVQPEEKEKKSPHIRHGKDGATDRQADRREEEEEEEEEGGAAAAAAAAAAGNDGKESALPPPLLSSHNLQFL</sequence>
<feature type="compositionally biased region" description="Acidic residues" evidence="1">
    <location>
        <begin position="137"/>
        <end position="146"/>
    </location>
</feature>
<protein>
    <submittedName>
        <fullName evidence="2">Uncharacterized protein</fullName>
    </submittedName>
</protein>
<feature type="compositionally biased region" description="Polar residues" evidence="1">
    <location>
        <begin position="109"/>
        <end position="118"/>
    </location>
</feature>
<proteinExistence type="predicted"/>
<accession>A0A6G0J826</accession>
<gene>
    <name evidence="2" type="ORF">D5F01_LYC00049</name>
</gene>
<dbReference type="AlphaFoldDB" id="A0A6G0J826"/>
<feature type="compositionally biased region" description="Basic and acidic residues" evidence="1">
    <location>
        <begin position="150"/>
        <end position="185"/>
    </location>
</feature>
<comment type="caution">
    <text evidence="2">The sequence shown here is derived from an EMBL/GenBank/DDBJ whole genome shotgun (WGS) entry which is preliminary data.</text>
</comment>
<feature type="compositionally biased region" description="Basic and acidic residues" evidence="1">
    <location>
        <begin position="56"/>
        <end position="76"/>
    </location>
</feature>
<dbReference type="EMBL" id="REGW02000001">
    <property type="protein sequence ID" value="KAE8299925.1"/>
    <property type="molecule type" value="Genomic_DNA"/>
</dbReference>
<dbReference type="Proteomes" id="UP000424527">
    <property type="component" value="Unassembled WGS sequence"/>
</dbReference>
<keyword evidence="3" id="KW-1185">Reference proteome</keyword>
<organism evidence="2 3">
    <name type="scientific">Larimichthys crocea</name>
    <name type="common">Large yellow croaker</name>
    <name type="synonym">Pseudosciaena crocea</name>
    <dbReference type="NCBI Taxonomy" id="215358"/>
    <lineage>
        <taxon>Eukaryota</taxon>
        <taxon>Metazoa</taxon>
        <taxon>Chordata</taxon>
        <taxon>Craniata</taxon>
        <taxon>Vertebrata</taxon>
        <taxon>Euteleostomi</taxon>
        <taxon>Actinopterygii</taxon>
        <taxon>Neopterygii</taxon>
        <taxon>Teleostei</taxon>
        <taxon>Neoteleostei</taxon>
        <taxon>Acanthomorphata</taxon>
        <taxon>Eupercaria</taxon>
        <taxon>Sciaenidae</taxon>
        <taxon>Larimichthys</taxon>
    </lineage>
</organism>
<evidence type="ECO:0000313" key="3">
    <source>
        <dbReference type="Proteomes" id="UP000424527"/>
    </source>
</evidence>
<feature type="compositionally biased region" description="Basic residues" evidence="1">
    <location>
        <begin position="119"/>
        <end position="130"/>
    </location>
</feature>
<reference evidence="2 3" key="1">
    <citation type="submission" date="2019-07" db="EMBL/GenBank/DDBJ databases">
        <title>Chromosome genome assembly for large yellow croaker.</title>
        <authorList>
            <person name="Xiao S."/>
        </authorList>
    </citation>
    <scope>NUCLEOTIDE SEQUENCE [LARGE SCALE GENOMIC DNA]</scope>
    <source>
        <strain evidence="2">JMULYC20181020</strain>
        <tissue evidence="2">Muscle</tissue>
    </source>
</reference>
<evidence type="ECO:0000313" key="2">
    <source>
        <dbReference type="EMBL" id="KAE8299925.1"/>
    </source>
</evidence>
<evidence type="ECO:0000256" key="1">
    <source>
        <dbReference type="SAM" id="MobiDB-lite"/>
    </source>
</evidence>
<name>A0A6G0J826_LARCR</name>
<feature type="compositionally biased region" description="Acidic residues" evidence="1">
    <location>
        <begin position="186"/>
        <end position="195"/>
    </location>
</feature>